<feature type="region of interest" description="Disordered" evidence="1">
    <location>
        <begin position="1"/>
        <end position="23"/>
    </location>
</feature>
<dbReference type="Proteomes" id="UP000053825">
    <property type="component" value="Unassembled WGS sequence"/>
</dbReference>
<proteinExistence type="predicted"/>
<evidence type="ECO:0000313" key="3">
    <source>
        <dbReference type="Proteomes" id="UP000053825"/>
    </source>
</evidence>
<name>A0A0L7RH37_9HYME</name>
<reference evidence="2 3" key="1">
    <citation type="submission" date="2015-07" db="EMBL/GenBank/DDBJ databases">
        <title>The genome of Habropoda laboriosa.</title>
        <authorList>
            <person name="Pan H."/>
            <person name="Kapheim K."/>
        </authorList>
    </citation>
    <scope>NUCLEOTIDE SEQUENCE [LARGE SCALE GENOMIC DNA]</scope>
    <source>
        <strain evidence="2">0110345459</strain>
    </source>
</reference>
<organism evidence="2 3">
    <name type="scientific">Habropoda laboriosa</name>
    <dbReference type="NCBI Taxonomy" id="597456"/>
    <lineage>
        <taxon>Eukaryota</taxon>
        <taxon>Metazoa</taxon>
        <taxon>Ecdysozoa</taxon>
        <taxon>Arthropoda</taxon>
        <taxon>Hexapoda</taxon>
        <taxon>Insecta</taxon>
        <taxon>Pterygota</taxon>
        <taxon>Neoptera</taxon>
        <taxon>Endopterygota</taxon>
        <taxon>Hymenoptera</taxon>
        <taxon>Apocrita</taxon>
        <taxon>Aculeata</taxon>
        <taxon>Apoidea</taxon>
        <taxon>Anthophila</taxon>
        <taxon>Apidae</taxon>
        <taxon>Habropoda</taxon>
    </lineage>
</organism>
<keyword evidence="3" id="KW-1185">Reference proteome</keyword>
<evidence type="ECO:0000256" key="1">
    <source>
        <dbReference type="SAM" id="MobiDB-lite"/>
    </source>
</evidence>
<protein>
    <submittedName>
        <fullName evidence="2">Uncharacterized protein</fullName>
    </submittedName>
</protein>
<sequence length="227" mass="26437">MEFDAQTIKREKETNGGRQCVMVRETQRRDLVKKKKEDVKSSETKNNNLESMVHNEEPQCEASGWTGASSRRSVYVMHETRGVRGEREMAVRDFDEISRKCLFWGILVLLPAFQENHFLREFHGSTCKEISRGMVDFRLDCWSMNYEGLVRALLSTQLHQAIFWEDGWDLVGVETGEASLEGSGEDRDTREMSMEDRGFPFHLQDCLFEKLSITLWLLLTCNCIFLY</sequence>
<gene>
    <name evidence="2" type="ORF">WH47_08277</name>
</gene>
<evidence type="ECO:0000313" key="2">
    <source>
        <dbReference type="EMBL" id="KOC70016.1"/>
    </source>
</evidence>
<accession>A0A0L7RH37</accession>
<dbReference type="AlphaFoldDB" id="A0A0L7RH37"/>
<dbReference type="EMBL" id="KQ414596">
    <property type="protein sequence ID" value="KOC70016.1"/>
    <property type="molecule type" value="Genomic_DNA"/>
</dbReference>